<dbReference type="InterPro" id="IPR014914">
    <property type="entry name" value="RES_dom"/>
</dbReference>
<evidence type="ECO:0000259" key="1">
    <source>
        <dbReference type="SMART" id="SM00953"/>
    </source>
</evidence>
<proteinExistence type="predicted"/>
<sequence length="248" mass="27210">MIWQASKGEQHIRTVAGLLFRLVASQEQAATLSLVDTLAEQALLEQLLEDTKPAAPTDAAGLHPLLKAPFRYPPLKWGSRFGGIHEPGIFYGGCTVEVCLAESAFYRLLFWQSIMAPPVKPVLRSAHTLFSVGYHSKRGVCLQRVPFSQYQAELSSKTSYQQTQQLGSAMRAAGVELFEYRSARSEPAADCVGLFSAKAFTASQPEQSSQWLCELSAGQVAFKQNGDTQVYQFNATQFMVDGKLPTPA</sequence>
<accession>A0A285IQG6</accession>
<dbReference type="AlphaFoldDB" id="A0A285IQG6"/>
<organism evidence="2 3">
    <name type="scientific">Arsukibacterium tuosuense</name>
    <dbReference type="NCBI Taxonomy" id="1323745"/>
    <lineage>
        <taxon>Bacteria</taxon>
        <taxon>Pseudomonadati</taxon>
        <taxon>Pseudomonadota</taxon>
        <taxon>Gammaproteobacteria</taxon>
        <taxon>Chromatiales</taxon>
        <taxon>Chromatiaceae</taxon>
        <taxon>Arsukibacterium</taxon>
    </lineage>
</organism>
<dbReference type="SMART" id="SM00953">
    <property type="entry name" value="RES"/>
    <property type="match status" value="1"/>
</dbReference>
<dbReference type="Proteomes" id="UP000219353">
    <property type="component" value="Unassembled WGS sequence"/>
</dbReference>
<name>A0A285IQG6_9GAMM</name>
<keyword evidence="3" id="KW-1185">Reference proteome</keyword>
<feature type="domain" description="RES" evidence="1">
    <location>
        <begin position="69"/>
        <end position="206"/>
    </location>
</feature>
<dbReference type="Pfam" id="PF08808">
    <property type="entry name" value="RES"/>
    <property type="match status" value="1"/>
</dbReference>
<dbReference type="RefSeq" id="WP_097110574.1">
    <property type="nucleotide sequence ID" value="NZ_OBEB01000002.1"/>
</dbReference>
<dbReference type="OrthoDB" id="9799238at2"/>
<reference evidence="3" key="1">
    <citation type="submission" date="2017-09" db="EMBL/GenBank/DDBJ databases">
        <authorList>
            <person name="Varghese N."/>
            <person name="Submissions S."/>
        </authorList>
    </citation>
    <scope>NUCLEOTIDE SEQUENCE [LARGE SCALE GENOMIC DNA]</scope>
    <source>
        <strain evidence="3">CGMCC 1.12461</strain>
    </source>
</reference>
<evidence type="ECO:0000313" key="2">
    <source>
        <dbReference type="EMBL" id="SNY49201.1"/>
    </source>
</evidence>
<dbReference type="EMBL" id="OBEB01000002">
    <property type="protein sequence ID" value="SNY49201.1"/>
    <property type="molecule type" value="Genomic_DNA"/>
</dbReference>
<gene>
    <name evidence="2" type="ORF">SAMN06297280_1287</name>
</gene>
<evidence type="ECO:0000313" key="3">
    <source>
        <dbReference type="Proteomes" id="UP000219353"/>
    </source>
</evidence>
<protein>
    <submittedName>
        <fullName evidence="2">RES domain-containing protein</fullName>
    </submittedName>
</protein>